<proteinExistence type="predicted"/>
<evidence type="ECO:0000259" key="1">
    <source>
        <dbReference type="PROSITE" id="PS50191"/>
    </source>
</evidence>
<evidence type="ECO:0000313" key="3">
    <source>
        <dbReference type="Proteomes" id="UP001165060"/>
    </source>
</evidence>
<dbReference type="InterPro" id="IPR001251">
    <property type="entry name" value="CRAL-TRIO_dom"/>
</dbReference>
<sequence>YIVVLDAAGFGLRSIPSMAFVRLAVALVGDHYPKRLGGLVMVNLGKPSLLFWNMVKPMVPEVVREKVTIVGAKEGAAGRAVLALVGRESAPARYGGLDAWEFDAEEYFGADDWTDEESLEYREALPHYAD</sequence>
<protein>
    <recommendedName>
        <fullName evidence="1">CRAL-TRIO domain-containing protein</fullName>
    </recommendedName>
</protein>
<comment type="caution">
    <text evidence="2">The sequence shown here is derived from an EMBL/GenBank/DDBJ whole genome shotgun (WGS) entry which is preliminary data.</text>
</comment>
<dbReference type="PANTHER" id="PTHR45824:SF29">
    <property type="entry name" value="GH16843P"/>
    <property type="match status" value="1"/>
</dbReference>
<organism evidence="2 3">
    <name type="scientific">Tetraparma gracilis</name>
    <dbReference type="NCBI Taxonomy" id="2962635"/>
    <lineage>
        <taxon>Eukaryota</taxon>
        <taxon>Sar</taxon>
        <taxon>Stramenopiles</taxon>
        <taxon>Ochrophyta</taxon>
        <taxon>Bolidophyceae</taxon>
        <taxon>Parmales</taxon>
        <taxon>Triparmaceae</taxon>
        <taxon>Tetraparma</taxon>
    </lineage>
</organism>
<reference evidence="2 3" key="1">
    <citation type="journal article" date="2023" name="Commun. Biol.">
        <title>Genome analysis of Parmales, the sister group of diatoms, reveals the evolutionary specialization of diatoms from phago-mixotrophs to photoautotrophs.</title>
        <authorList>
            <person name="Ban H."/>
            <person name="Sato S."/>
            <person name="Yoshikawa S."/>
            <person name="Yamada K."/>
            <person name="Nakamura Y."/>
            <person name="Ichinomiya M."/>
            <person name="Sato N."/>
            <person name="Blanc-Mathieu R."/>
            <person name="Endo H."/>
            <person name="Kuwata A."/>
            <person name="Ogata H."/>
        </authorList>
    </citation>
    <scope>NUCLEOTIDE SEQUENCE [LARGE SCALE GENOMIC DNA]</scope>
</reference>
<evidence type="ECO:0000313" key="2">
    <source>
        <dbReference type="EMBL" id="GMI27350.1"/>
    </source>
</evidence>
<feature type="domain" description="CRAL-TRIO" evidence="1">
    <location>
        <begin position="1"/>
        <end position="102"/>
    </location>
</feature>
<dbReference type="PANTHER" id="PTHR45824">
    <property type="entry name" value="GH16843P"/>
    <property type="match status" value="1"/>
</dbReference>
<dbReference type="Gene3D" id="3.40.525.10">
    <property type="entry name" value="CRAL-TRIO lipid binding domain"/>
    <property type="match status" value="1"/>
</dbReference>
<gene>
    <name evidence="2" type="ORF">TeGR_g119</name>
</gene>
<dbReference type="Pfam" id="PF00650">
    <property type="entry name" value="CRAL_TRIO"/>
    <property type="match status" value="1"/>
</dbReference>
<dbReference type="PROSITE" id="PS50191">
    <property type="entry name" value="CRAL_TRIO"/>
    <property type="match status" value="1"/>
</dbReference>
<dbReference type="SUPFAM" id="SSF52087">
    <property type="entry name" value="CRAL/TRIO domain"/>
    <property type="match status" value="1"/>
</dbReference>
<dbReference type="EMBL" id="BRYB01004204">
    <property type="protein sequence ID" value="GMI27350.1"/>
    <property type="molecule type" value="Genomic_DNA"/>
</dbReference>
<name>A0ABQ6MIT9_9STRA</name>
<accession>A0ABQ6MIT9</accession>
<feature type="non-terminal residue" evidence="2">
    <location>
        <position position="1"/>
    </location>
</feature>
<dbReference type="Proteomes" id="UP001165060">
    <property type="component" value="Unassembled WGS sequence"/>
</dbReference>
<dbReference type="CDD" id="cd00170">
    <property type="entry name" value="SEC14"/>
    <property type="match status" value="1"/>
</dbReference>
<keyword evidence="3" id="KW-1185">Reference proteome</keyword>
<dbReference type="InterPro" id="IPR036865">
    <property type="entry name" value="CRAL-TRIO_dom_sf"/>
</dbReference>
<dbReference type="InterPro" id="IPR052578">
    <property type="entry name" value="PI_Transfer_CRAL-TRIO"/>
</dbReference>